<evidence type="ECO:0000313" key="2">
    <source>
        <dbReference type="EMBL" id="WAS92398.1"/>
    </source>
</evidence>
<gene>
    <name evidence="2" type="ORF">O0S08_39975</name>
</gene>
<accession>A0ABY7GZF7</accession>
<sequence length="94" mass="10227">MPRGRPPREAPGETVASGARLRVIATEVDCAPQMCADVLQRIADGTPFSATFELTADEDVPLRLLALADEQRRRGHVPSDMSRQSAHLRSTSES</sequence>
<reference evidence="2" key="1">
    <citation type="submission" date="2022-11" db="EMBL/GenBank/DDBJ databases">
        <title>Minimal conservation of predation-associated metabolite biosynthetic gene clusters underscores biosynthetic potential of Myxococcota including descriptions for ten novel species: Archangium lansinium sp. nov., Myxococcus landrumus sp. nov., Nannocystis bai.</title>
        <authorList>
            <person name="Ahearne A."/>
            <person name="Stevens C."/>
            <person name="Dowd S."/>
        </authorList>
    </citation>
    <scope>NUCLEOTIDE SEQUENCE</scope>
    <source>
        <strain evidence="2">Fl3</strain>
    </source>
</reference>
<evidence type="ECO:0000313" key="3">
    <source>
        <dbReference type="Proteomes" id="UP001164459"/>
    </source>
</evidence>
<evidence type="ECO:0000256" key="1">
    <source>
        <dbReference type="SAM" id="MobiDB-lite"/>
    </source>
</evidence>
<organism evidence="2 3">
    <name type="scientific">Nannocystis punicea</name>
    <dbReference type="NCBI Taxonomy" id="2995304"/>
    <lineage>
        <taxon>Bacteria</taxon>
        <taxon>Pseudomonadati</taxon>
        <taxon>Myxococcota</taxon>
        <taxon>Polyangia</taxon>
        <taxon>Nannocystales</taxon>
        <taxon>Nannocystaceae</taxon>
        <taxon>Nannocystis</taxon>
    </lineage>
</organism>
<feature type="region of interest" description="Disordered" evidence="1">
    <location>
        <begin position="70"/>
        <end position="94"/>
    </location>
</feature>
<keyword evidence="3" id="KW-1185">Reference proteome</keyword>
<protein>
    <submittedName>
        <fullName evidence="2">Uncharacterized protein</fullName>
    </submittedName>
</protein>
<feature type="compositionally biased region" description="Polar residues" evidence="1">
    <location>
        <begin position="81"/>
        <end position="94"/>
    </location>
</feature>
<dbReference type="RefSeq" id="WP_269034747.1">
    <property type="nucleotide sequence ID" value="NZ_CP114040.1"/>
</dbReference>
<dbReference type="EMBL" id="CP114040">
    <property type="protein sequence ID" value="WAS92398.1"/>
    <property type="molecule type" value="Genomic_DNA"/>
</dbReference>
<name>A0ABY7GZF7_9BACT</name>
<proteinExistence type="predicted"/>
<dbReference type="Proteomes" id="UP001164459">
    <property type="component" value="Chromosome"/>
</dbReference>